<feature type="transmembrane region" description="Helical" evidence="1">
    <location>
        <begin position="12"/>
        <end position="33"/>
    </location>
</feature>
<keyword evidence="1" id="KW-0472">Membrane</keyword>
<dbReference type="Proteomes" id="UP000243745">
    <property type="component" value="Unassembled WGS sequence"/>
</dbReference>
<feature type="transmembrane region" description="Helical" evidence="1">
    <location>
        <begin position="39"/>
        <end position="58"/>
    </location>
</feature>
<evidence type="ECO:0000256" key="1">
    <source>
        <dbReference type="SAM" id="Phobius"/>
    </source>
</evidence>
<accession>A0A662ZH79</accession>
<gene>
    <name evidence="2" type="ORF">SAMN02910344_00655</name>
</gene>
<keyword evidence="1" id="KW-0812">Transmembrane</keyword>
<organism evidence="2 3">
    <name type="scientific">Ruminobacter amylophilus</name>
    <dbReference type="NCBI Taxonomy" id="867"/>
    <lineage>
        <taxon>Bacteria</taxon>
        <taxon>Pseudomonadati</taxon>
        <taxon>Pseudomonadota</taxon>
        <taxon>Gammaproteobacteria</taxon>
        <taxon>Aeromonadales</taxon>
        <taxon>Succinivibrionaceae</taxon>
        <taxon>Ruminobacter</taxon>
    </lineage>
</organism>
<protein>
    <submittedName>
        <fullName evidence="2">Uncharacterized protein</fullName>
    </submittedName>
</protein>
<evidence type="ECO:0000313" key="3">
    <source>
        <dbReference type="Proteomes" id="UP000243745"/>
    </source>
</evidence>
<sequence>MNIHKRKMIAPVVITVVGVVYFFFYFVCLITTTDSMICRILMGIIPLSLIVVMLAVCMQRIREINEGEEDDLGKY</sequence>
<name>A0A662ZH79_9GAMM</name>
<dbReference type="AlphaFoldDB" id="A0A662ZH79"/>
<keyword evidence="1" id="KW-1133">Transmembrane helix</keyword>
<dbReference type="EMBL" id="FOXF01000007">
    <property type="protein sequence ID" value="SFP17924.1"/>
    <property type="molecule type" value="Genomic_DNA"/>
</dbReference>
<proteinExistence type="predicted"/>
<dbReference type="RefSeq" id="WP_218140309.1">
    <property type="nucleotide sequence ID" value="NZ_FOXF01000007.1"/>
</dbReference>
<keyword evidence="3" id="KW-1185">Reference proteome</keyword>
<evidence type="ECO:0000313" key="2">
    <source>
        <dbReference type="EMBL" id="SFP17924.1"/>
    </source>
</evidence>
<reference evidence="2 3" key="1">
    <citation type="submission" date="2016-10" db="EMBL/GenBank/DDBJ databases">
        <authorList>
            <person name="Varghese N."/>
            <person name="Submissions S."/>
        </authorList>
    </citation>
    <scope>NUCLEOTIDE SEQUENCE [LARGE SCALE GENOMIC DNA]</scope>
    <source>
        <strain evidence="2 3">DSM 1361</strain>
    </source>
</reference>